<feature type="compositionally biased region" description="Basic and acidic residues" evidence="6">
    <location>
        <begin position="544"/>
        <end position="561"/>
    </location>
</feature>
<gene>
    <name evidence="8" type="ORF">UMAG_01281</name>
</gene>
<keyword evidence="5 7" id="KW-0472">Membrane</keyword>
<feature type="transmembrane region" description="Helical" evidence="7">
    <location>
        <begin position="385"/>
        <end position="404"/>
    </location>
</feature>
<feature type="transmembrane region" description="Helical" evidence="7">
    <location>
        <begin position="214"/>
        <end position="236"/>
    </location>
</feature>
<evidence type="ECO:0000256" key="1">
    <source>
        <dbReference type="ARBA" id="ARBA00004141"/>
    </source>
</evidence>
<dbReference type="Proteomes" id="UP000000561">
    <property type="component" value="Chromosome 2"/>
</dbReference>
<keyword evidence="3 7" id="KW-0812">Transmembrane</keyword>
<name>A0A0D1E749_MYCMD</name>
<organism evidence="8 9">
    <name type="scientific">Mycosarcoma maydis</name>
    <name type="common">Corn smut fungus</name>
    <name type="synonym">Ustilago maydis</name>
    <dbReference type="NCBI Taxonomy" id="5270"/>
    <lineage>
        <taxon>Eukaryota</taxon>
        <taxon>Fungi</taxon>
        <taxon>Dikarya</taxon>
        <taxon>Basidiomycota</taxon>
        <taxon>Ustilaginomycotina</taxon>
        <taxon>Ustilaginomycetes</taxon>
        <taxon>Ustilaginales</taxon>
        <taxon>Ustilaginaceae</taxon>
        <taxon>Mycosarcoma</taxon>
    </lineage>
</organism>
<keyword evidence="4 7" id="KW-1133">Transmembrane helix</keyword>
<feature type="transmembrane region" description="Helical" evidence="7">
    <location>
        <begin position="579"/>
        <end position="599"/>
    </location>
</feature>
<evidence type="ECO:0008006" key="10">
    <source>
        <dbReference type="Google" id="ProtNLM"/>
    </source>
</evidence>
<dbReference type="GO" id="GO:0005886">
    <property type="term" value="C:plasma membrane"/>
    <property type="evidence" value="ECO:0000318"/>
    <property type="project" value="GO_Central"/>
</dbReference>
<evidence type="ECO:0000256" key="5">
    <source>
        <dbReference type="ARBA" id="ARBA00023136"/>
    </source>
</evidence>
<feature type="transmembrane region" description="Helical" evidence="7">
    <location>
        <begin position="410"/>
        <end position="439"/>
    </location>
</feature>
<dbReference type="AlphaFoldDB" id="A0A0D1E749"/>
<keyword evidence="9" id="KW-1185">Reference proteome</keyword>
<dbReference type="GeneID" id="23562356"/>
<dbReference type="RefSeq" id="XP_011387200.1">
    <property type="nucleotide sequence ID" value="XM_011388898.1"/>
</dbReference>
<dbReference type="VEuPathDB" id="FungiDB:UMAG_01281"/>
<feature type="region of interest" description="Disordered" evidence="6">
    <location>
        <begin position="503"/>
        <end position="526"/>
    </location>
</feature>
<dbReference type="OMA" id="WVAEIYD"/>
<dbReference type="GO" id="GO:0008506">
    <property type="term" value="F:sucrose:proton symporter activity"/>
    <property type="evidence" value="ECO:0000318"/>
    <property type="project" value="GO_Central"/>
</dbReference>
<feature type="transmembrane region" description="Helical" evidence="7">
    <location>
        <begin position="141"/>
        <end position="161"/>
    </location>
</feature>
<evidence type="ECO:0000256" key="4">
    <source>
        <dbReference type="ARBA" id="ARBA00022989"/>
    </source>
</evidence>
<dbReference type="PANTHER" id="PTHR19432:SF91">
    <property type="entry name" value="GENERAL ALPHA-GLUCOSIDE PERMEASE"/>
    <property type="match status" value="1"/>
</dbReference>
<dbReference type="KEGG" id="uma:UMAG_01281"/>
<reference evidence="8 9" key="1">
    <citation type="journal article" date="2006" name="Nature">
        <title>Insights from the genome of the biotrophic fungal plant pathogen Ustilago maydis.</title>
        <authorList>
            <person name="Kamper J."/>
            <person name="Kahmann R."/>
            <person name="Bolker M."/>
            <person name="Ma L.J."/>
            <person name="Brefort T."/>
            <person name="Saville B.J."/>
            <person name="Banuett F."/>
            <person name="Kronstad J.W."/>
            <person name="Gold S.E."/>
            <person name="Muller O."/>
            <person name="Perlin M.H."/>
            <person name="Wosten H.A."/>
            <person name="de Vries R."/>
            <person name="Ruiz-Herrera J."/>
            <person name="Reynaga-Pena C.G."/>
            <person name="Snetselaar K."/>
            <person name="McCann M."/>
            <person name="Perez-Martin J."/>
            <person name="Feldbrugge M."/>
            <person name="Basse C.W."/>
            <person name="Steinberg G."/>
            <person name="Ibeas J.I."/>
            <person name="Holloman W."/>
            <person name="Guzman P."/>
            <person name="Farman M."/>
            <person name="Stajich J.E."/>
            <person name="Sentandreu R."/>
            <person name="Gonzalez-Prieto J.M."/>
            <person name="Kennell J.C."/>
            <person name="Molina L."/>
            <person name="Schirawski J."/>
            <person name="Mendoza-Mendoza A."/>
            <person name="Greilinger D."/>
            <person name="Munch K."/>
            <person name="Rossel N."/>
            <person name="Scherer M."/>
            <person name="Vranes M."/>
            <person name="Ladendorf O."/>
            <person name="Vincon V."/>
            <person name="Fuchs U."/>
            <person name="Sandrock B."/>
            <person name="Meng S."/>
            <person name="Ho E.C."/>
            <person name="Cahill M.J."/>
            <person name="Boyce K.J."/>
            <person name="Klose J."/>
            <person name="Klosterman S.J."/>
            <person name="Deelstra H.J."/>
            <person name="Ortiz-Castellanos L."/>
            <person name="Li W."/>
            <person name="Sanchez-Alonso P."/>
            <person name="Schreier P.H."/>
            <person name="Hauser-Hahn I."/>
            <person name="Vaupel M."/>
            <person name="Koopmann E."/>
            <person name="Friedrich G."/>
            <person name="Voss H."/>
            <person name="Schluter T."/>
            <person name="Margolis J."/>
            <person name="Platt D."/>
            <person name="Swimmer C."/>
            <person name="Gnirke A."/>
            <person name="Chen F."/>
            <person name="Vysotskaia V."/>
            <person name="Mannhaupt G."/>
            <person name="Guldener U."/>
            <person name="Munsterkotter M."/>
            <person name="Haase D."/>
            <person name="Oesterheld M."/>
            <person name="Mewes H.W."/>
            <person name="Mauceli E.W."/>
            <person name="DeCaprio D."/>
            <person name="Wade C.M."/>
            <person name="Butler J."/>
            <person name="Young S."/>
            <person name="Jaffe D.B."/>
            <person name="Calvo S."/>
            <person name="Nusbaum C."/>
            <person name="Galagan J."/>
            <person name="Birren B.W."/>
        </authorList>
    </citation>
    <scope>NUCLEOTIDE SEQUENCE [LARGE SCALE GENOMIC DNA]</scope>
    <source>
        <strain evidence="9">DSM 14603 / FGSC 9021 / UM521</strain>
    </source>
</reference>
<dbReference type="Gene3D" id="1.20.1250.20">
    <property type="entry name" value="MFS general substrate transporter like domains"/>
    <property type="match status" value="1"/>
</dbReference>
<comment type="subcellular location">
    <subcellularLocation>
        <location evidence="1">Membrane</location>
        <topology evidence="1">Multi-pass membrane protein</topology>
    </subcellularLocation>
</comment>
<dbReference type="SUPFAM" id="SSF103473">
    <property type="entry name" value="MFS general substrate transporter"/>
    <property type="match status" value="1"/>
</dbReference>
<evidence type="ECO:0000313" key="9">
    <source>
        <dbReference type="Proteomes" id="UP000000561"/>
    </source>
</evidence>
<feature type="transmembrane region" description="Helical" evidence="7">
    <location>
        <begin position="629"/>
        <end position="649"/>
    </location>
</feature>
<dbReference type="EMBL" id="CM003141">
    <property type="protein sequence ID" value="KIS71381.1"/>
    <property type="molecule type" value="Genomic_DNA"/>
</dbReference>
<feature type="transmembrane region" description="Helical" evidence="7">
    <location>
        <begin position="66"/>
        <end position="90"/>
    </location>
</feature>
<keyword evidence="2" id="KW-0813">Transport</keyword>
<proteinExistence type="predicted"/>
<dbReference type="InterPro" id="IPR036259">
    <property type="entry name" value="MFS_trans_sf"/>
</dbReference>
<protein>
    <recommendedName>
        <fullName evidence="10">General alpha-glucoside permease</fullName>
    </recommendedName>
</protein>
<evidence type="ECO:0000256" key="3">
    <source>
        <dbReference type="ARBA" id="ARBA00022692"/>
    </source>
</evidence>
<dbReference type="eggNOG" id="KOG0637">
    <property type="taxonomic scope" value="Eukaryota"/>
</dbReference>
<dbReference type="OrthoDB" id="28755at2759"/>
<evidence type="ECO:0000256" key="2">
    <source>
        <dbReference type="ARBA" id="ARBA00022448"/>
    </source>
</evidence>
<feature type="transmembrane region" description="Helical" evidence="7">
    <location>
        <begin position="181"/>
        <end position="199"/>
    </location>
</feature>
<evidence type="ECO:0000256" key="7">
    <source>
        <dbReference type="SAM" id="Phobius"/>
    </source>
</evidence>
<dbReference type="Pfam" id="PF13347">
    <property type="entry name" value="MFS_2"/>
    <property type="match status" value="1"/>
</dbReference>
<feature type="transmembrane region" description="Helical" evidence="7">
    <location>
        <begin position="102"/>
        <end position="121"/>
    </location>
</feature>
<feature type="region of interest" description="Disordered" evidence="6">
    <location>
        <begin position="544"/>
        <end position="564"/>
    </location>
</feature>
<dbReference type="InParanoid" id="A0A0D1E749"/>
<evidence type="ECO:0000256" key="6">
    <source>
        <dbReference type="SAM" id="MobiDB-lite"/>
    </source>
</evidence>
<evidence type="ECO:0000313" key="8">
    <source>
        <dbReference type="EMBL" id="KIS71381.1"/>
    </source>
</evidence>
<dbReference type="PANTHER" id="PTHR19432">
    <property type="entry name" value="SUGAR TRANSPORTER"/>
    <property type="match status" value="1"/>
</dbReference>
<accession>A0A0D1E749</accession>
<sequence>MVGVSTASISAMGSKEHQLVGEARIRAPQPLQLPLLTLGLLGAQTVWSIDMAFAPPYLLDLGLSKSAMAAVFVAGPLSGLIVQPLIGSLADNSTSKYGRRRPFLATATIICAISILFLGFASEVAACFAVPGGNTHQNLAIFIGVVSVYLVDFSVNAVTALDRALMVDIAETEHQAEANAWAARLTGVGSVLSFLIGNLDLPKLAPGFLGTTQIQIISVLVSVILIATHAVVVLCVEEQVLAQTRSYGSRKAKGFGLTAIMHDLYIQARGLPPPIIEIFKVQFFAQIGWFPILFYSTVWVGEIYKADVRLNGGKQSDHELFEQATRAGSRAFFWHAVLSLLTSIVLPLAVPNPVHESSARPVWFANSSMLRKLGKVRERCPKLSFWWPFANFVFFISMMGTYFAGLTKSVFLATWVVTSVGFCFAIANWIPIALLGILIHTQHVQTNPDSAHLVVGGRTLPSNAAANADREGDEVAMALLGDRTHDDEWRRGSMARMSLYDASLDQRSQPQSRVCDDTDSDDEDQLPRALSFGASSLYEEAHARDANAEADDVERGRDSDKGANSTLSHAGTVLGLHNVAIVVPQFLVTAASALIFAIMEPSPKQKDQEGDVGVGNSTESGKSSDALGFIFRLGGCCALVAGILAVRLVRRHGHELRGY</sequence>